<sequence length="275" mass="30591">MKKLLFAILLGALFVSCSKVPAGNVGIKFYLLGKDKGVDYEALGPGRYWIGINEELFLFPTQRQNKVWSDDEEGNRGFEFQSKEGMKLSANVGIEYQIEEVNVPRVFEMYKKGCEEISNIVLRNAVRDAFNKASSTRTAEQMYGEGKISFIEEVKKIATEKAAEKYIKLNDIYLLGNVGVPESVTIALNNKIKAMQEAEQRENEIRGAEAQAKKDIAKAEGEAKSLLTKAKAEAEANRIISNSLTPTLVEYEKIKQWNGILPQVQGSGASIVNLK</sequence>
<dbReference type="InterPro" id="IPR001107">
    <property type="entry name" value="Band_7"/>
</dbReference>
<feature type="domain" description="Band 7" evidence="3">
    <location>
        <begin position="19"/>
        <end position="211"/>
    </location>
</feature>
<evidence type="ECO:0000313" key="5">
    <source>
        <dbReference type="Proteomes" id="UP000283426"/>
    </source>
</evidence>
<protein>
    <submittedName>
        <fullName evidence="4">Prohibitin family protein</fullName>
    </submittedName>
</protein>
<feature type="coiled-coil region" evidence="1">
    <location>
        <begin position="191"/>
        <end position="229"/>
    </location>
</feature>
<reference evidence="4 5" key="1">
    <citation type="submission" date="2018-08" db="EMBL/GenBank/DDBJ databases">
        <title>A genome reference for cultivated species of the human gut microbiota.</title>
        <authorList>
            <person name="Zou Y."/>
            <person name="Xue W."/>
            <person name="Luo G."/>
        </authorList>
    </citation>
    <scope>NUCLEOTIDE SEQUENCE [LARGE SCALE GENOMIC DNA]</scope>
    <source>
        <strain evidence="4 5">AF14-6AC</strain>
    </source>
</reference>
<dbReference type="Proteomes" id="UP000283426">
    <property type="component" value="Unassembled WGS sequence"/>
</dbReference>
<evidence type="ECO:0000256" key="1">
    <source>
        <dbReference type="SAM" id="Coils"/>
    </source>
</evidence>
<keyword evidence="1" id="KW-0175">Coiled coil</keyword>
<evidence type="ECO:0000259" key="3">
    <source>
        <dbReference type="Pfam" id="PF01145"/>
    </source>
</evidence>
<dbReference type="EMBL" id="QRYW01000006">
    <property type="protein sequence ID" value="RGV29248.1"/>
    <property type="molecule type" value="Genomic_DNA"/>
</dbReference>
<keyword evidence="2" id="KW-0732">Signal</keyword>
<dbReference type="RefSeq" id="WP_118107401.1">
    <property type="nucleotide sequence ID" value="NZ_QRYW01000006.1"/>
</dbReference>
<accession>A0A412WPT1</accession>
<proteinExistence type="predicted"/>
<comment type="caution">
    <text evidence="4">The sequence shown here is derived from an EMBL/GenBank/DDBJ whole genome shotgun (WGS) entry which is preliminary data.</text>
</comment>
<dbReference type="PANTHER" id="PTHR42911:SF1">
    <property type="entry name" value="MODULATOR OF FTSH PROTEASE HFLC"/>
    <property type="match status" value="1"/>
</dbReference>
<dbReference type="Pfam" id="PF01145">
    <property type="entry name" value="Band_7"/>
    <property type="match status" value="1"/>
</dbReference>
<evidence type="ECO:0000313" key="4">
    <source>
        <dbReference type="EMBL" id="RGV29248.1"/>
    </source>
</evidence>
<feature type="signal peptide" evidence="2">
    <location>
        <begin position="1"/>
        <end position="22"/>
    </location>
</feature>
<dbReference type="PANTHER" id="PTHR42911">
    <property type="entry name" value="MODULATOR OF FTSH PROTEASE HFLC"/>
    <property type="match status" value="1"/>
</dbReference>
<dbReference type="AlphaFoldDB" id="A0A412WPT1"/>
<name>A0A412WPT1_9BACT</name>
<feature type="chain" id="PRO_5019151145" evidence="2">
    <location>
        <begin position="23"/>
        <end position="275"/>
    </location>
</feature>
<dbReference type="PROSITE" id="PS51257">
    <property type="entry name" value="PROKAR_LIPOPROTEIN"/>
    <property type="match status" value="1"/>
</dbReference>
<evidence type="ECO:0000256" key="2">
    <source>
        <dbReference type="SAM" id="SignalP"/>
    </source>
</evidence>
<gene>
    <name evidence="4" type="ORF">DWW24_03975</name>
</gene>
<organism evidence="4 5">
    <name type="scientific">Odoribacter splanchnicus</name>
    <dbReference type="NCBI Taxonomy" id="28118"/>
    <lineage>
        <taxon>Bacteria</taxon>
        <taxon>Pseudomonadati</taxon>
        <taxon>Bacteroidota</taxon>
        <taxon>Bacteroidia</taxon>
        <taxon>Bacteroidales</taxon>
        <taxon>Odoribacteraceae</taxon>
        <taxon>Odoribacter</taxon>
    </lineage>
</organism>